<organism evidence="7 8">
    <name type="scientific">Paenibacillus borealis</name>
    <dbReference type="NCBI Taxonomy" id="160799"/>
    <lineage>
        <taxon>Bacteria</taxon>
        <taxon>Bacillati</taxon>
        <taxon>Bacillota</taxon>
        <taxon>Bacilli</taxon>
        <taxon>Bacillales</taxon>
        <taxon>Paenibacillaceae</taxon>
        <taxon>Paenibacillus</taxon>
    </lineage>
</organism>
<dbReference type="Gene3D" id="1.10.357.10">
    <property type="entry name" value="Tetracycline Repressor, domain 2"/>
    <property type="match status" value="1"/>
</dbReference>
<gene>
    <name evidence="7" type="ORF">BSK56_03440</name>
</gene>
<feature type="domain" description="HTH tetR-type" evidence="6">
    <location>
        <begin position="8"/>
        <end position="68"/>
    </location>
</feature>
<dbReference type="RefSeq" id="WP_076109325.1">
    <property type="nucleotide sequence ID" value="NZ_MPTB01000003.1"/>
</dbReference>
<dbReference type="InterPro" id="IPR050109">
    <property type="entry name" value="HTH-type_TetR-like_transc_reg"/>
</dbReference>
<dbReference type="PANTHER" id="PTHR30055">
    <property type="entry name" value="HTH-TYPE TRANSCRIPTIONAL REGULATOR RUTR"/>
    <property type="match status" value="1"/>
</dbReference>
<evidence type="ECO:0000256" key="5">
    <source>
        <dbReference type="PROSITE-ProRule" id="PRU00335"/>
    </source>
</evidence>
<keyword evidence="3 5" id="KW-0238">DNA-binding</keyword>
<dbReference type="InterPro" id="IPR036271">
    <property type="entry name" value="Tet_transcr_reg_TetR-rel_C_sf"/>
</dbReference>
<reference evidence="7 8" key="1">
    <citation type="submission" date="2016-10" db="EMBL/GenBank/DDBJ databases">
        <title>Paenibacillus species isolates.</title>
        <authorList>
            <person name="Beno S.M."/>
        </authorList>
    </citation>
    <scope>NUCLEOTIDE SEQUENCE [LARGE SCALE GENOMIC DNA]</scope>
    <source>
        <strain evidence="7 8">FSL H7-0744</strain>
    </source>
</reference>
<dbReference type="PANTHER" id="PTHR30055:SF226">
    <property type="entry name" value="HTH-TYPE TRANSCRIPTIONAL REGULATOR PKSA"/>
    <property type="match status" value="1"/>
</dbReference>
<keyword evidence="8" id="KW-1185">Reference proteome</keyword>
<dbReference type="SUPFAM" id="SSF46689">
    <property type="entry name" value="Homeodomain-like"/>
    <property type="match status" value="1"/>
</dbReference>
<evidence type="ECO:0000256" key="4">
    <source>
        <dbReference type="ARBA" id="ARBA00023163"/>
    </source>
</evidence>
<protein>
    <submittedName>
        <fullName evidence="7">TetR family transcriptional regulator</fullName>
    </submittedName>
</protein>
<dbReference type="InterPro" id="IPR023772">
    <property type="entry name" value="DNA-bd_HTH_TetR-type_CS"/>
</dbReference>
<dbReference type="EMBL" id="MPTB01000003">
    <property type="protein sequence ID" value="OMD52471.1"/>
    <property type="molecule type" value="Genomic_DNA"/>
</dbReference>
<dbReference type="PROSITE" id="PS50977">
    <property type="entry name" value="HTH_TETR_2"/>
    <property type="match status" value="1"/>
</dbReference>
<keyword evidence="4" id="KW-0804">Transcription</keyword>
<evidence type="ECO:0000313" key="7">
    <source>
        <dbReference type="EMBL" id="OMD52471.1"/>
    </source>
</evidence>
<sequence>MPKKVDHEKQRKRLADAALRIIHNSGLEQATVRNIAKESGLSVGSMRHYFSTQAELFAFCMNLFLARIEQRVEGFQPEGNLLQDMKRLLLQLIPLDEERIMESEVWFSFNAKVLIYPELSKLNDRMQEEVYKVSMFVITTLVEQKAAKPELDIDLEAEKLYALIDGLAMHQLMQPGRLSDERLEQMLEQHLLILCDLK</sequence>
<evidence type="ECO:0000259" key="6">
    <source>
        <dbReference type="PROSITE" id="PS50977"/>
    </source>
</evidence>
<dbReference type="Pfam" id="PF00440">
    <property type="entry name" value="TetR_N"/>
    <property type="match status" value="1"/>
</dbReference>
<dbReference type="InterPro" id="IPR009057">
    <property type="entry name" value="Homeodomain-like_sf"/>
</dbReference>
<dbReference type="Proteomes" id="UP000187412">
    <property type="component" value="Unassembled WGS sequence"/>
</dbReference>
<keyword evidence="1" id="KW-0678">Repressor</keyword>
<dbReference type="PROSITE" id="PS01081">
    <property type="entry name" value="HTH_TETR_1"/>
    <property type="match status" value="1"/>
</dbReference>
<dbReference type="SUPFAM" id="SSF48498">
    <property type="entry name" value="Tetracyclin repressor-like, C-terminal domain"/>
    <property type="match status" value="1"/>
</dbReference>
<evidence type="ECO:0000256" key="1">
    <source>
        <dbReference type="ARBA" id="ARBA00022491"/>
    </source>
</evidence>
<evidence type="ECO:0000256" key="3">
    <source>
        <dbReference type="ARBA" id="ARBA00023125"/>
    </source>
</evidence>
<name>A0ABX3HNV6_PAEBO</name>
<accession>A0ABX3HNV6</accession>
<dbReference type="InterPro" id="IPR039538">
    <property type="entry name" value="BetI_C"/>
</dbReference>
<proteinExistence type="predicted"/>
<keyword evidence="2" id="KW-0805">Transcription regulation</keyword>
<evidence type="ECO:0000256" key="2">
    <source>
        <dbReference type="ARBA" id="ARBA00023015"/>
    </source>
</evidence>
<feature type="DNA-binding region" description="H-T-H motif" evidence="5">
    <location>
        <begin position="31"/>
        <end position="50"/>
    </location>
</feature>
<evidence type="ECO:0000313" key="8">
    <source>
        <dbReference type="Proteomes" id="UP000187412"/>
    </source>
</evidence>
<dbReference type="InterPro" id="IPR001647">
    <property type="entry name" value="HTH_TetR"/>
</dbReference>
<dbReference type="Pfam" id="PF13977">
    <property type="entry name" value="TetR_C_6"/>
    <property type="match status" value="1"/>
</dbReference>
<comment type="caution">
    <text evidence="7">The sequence shown here is derived from an EMBL/GenBank/DDBJ whole genome shotgun (WGS) entry which is preliminary data.</text>
</comment>